<dbReference type="GO" id="GO:0045104">
    <property type="term" value="P:intermediate filament cytoskeleton organization"/>
    <property type="evidence" value="ECO:0007669"/>
    <property type="project" value="InterPro"/>
</dbReference>
<dbReference type="SUPFAM" id="SSF46966">
    <property type="entry name" value="Spectrin repeat"/>
    <property type="match status" value="1"/>
</dbReference>
<dbReference type="PANTHER" id="PTHR23169:SF24">
    <property type="entry name" value="DYSTONIN"/>
    <property type="match status" value="1"/>
</dbReference>
<sequence length="157" mass="18376">MAAAGVLPKHEQILVLDPPTDLKFKGTRHQAEFSAALNYGDSIHEHQRVEDALYNQYLQFKETEIPPKEIDKSKIKHLYKLLEVWIEFGRIKLPQGYHPNDIEKEWGKLIIAMLEREKMLRPEVERLDMLQQIANRVQRDSLSCEDKLMLARNVTQS</sequence>
<dbReference type="Proteomes" id="UP000504617">
    <property type="component" value="Unplaced"/>
</dbReference>
<dbReference type="GO" id="GO:0005198">
    <property type="term" value="F:structural molecule activity"/>
    <property type="evidence" value="ECO:0007669"/>
    <property type="project" value="TreeGrafter"/>
</dbReference>
<organism evidence="1 2">
    <name type="scientific">Thamnophis sirtalis</name>
    <dbReference type="NCBI Taxonomy" id="35019"/>
    <lineage>
        <taxon>Eukaryota</taxon>
        <taxon>Metazoa</taxon>
        <taxon>Chordata</taxon>
        <taxon>Craniata</taxon>
        <taxon>Vertebrata</taxon>
        <taxon>Euteleostomi</taxon>
        <taxon>Lepidosauria</taxon>
        <taxon>Squamata</taxon>
        <taxon>Bifurcata</taxon>
        <taxon>Unidentata</taxon>
        <taxon>Episquamata</taxon>
        <taxon>Toxicofera</taxon>
        <taxon>Serpentes</taxon>
        <taxon>Colubroidea</taxon>
        <taxon>Colubridae</taxon>
        <taxon>Natricinae</taxon>
        <taxon>Thamnophis</taxon>
    </lineage>
</organism>
<dbReference type="GO" id="GO:0016020">
    <property type="term" value="C:membrane"/>
    <property type="evidence" value="ECO:0007669"/>
    <property type="project" value="TreeGrafter"/>
</dbReference>
<dbReference type="PANTHER" id="PTHR23169">
    <property type="entry name" value="ENVOPLAKIN"/>
    <property type="match status" value="1"/>
</dbReference>
<dbReference type="AlphaFoldDB" id="A0A6I9XHF2"/>
<dbReference type="GeneID" id="106542171"/>
<dbReference type="GO" id="GO:0005737">
    <property type="term" value="C:cytoplasm"/>
    <property type="evidence" value="ECO:0007669"/>
    <property type="project" value="TreeGrafter"/>
</dbReference>
<dbReference type="RefSeq" id="XP_013913297.1">
    <property type="nucleotide sequence ID" value="XM_014057822.1"/>
</dbReference>
<dbReference type="OrthoDB" id="18740at2759"/>
<reference evidence="2" key="1">
    <citation type="submission" date="2025-08" db="UniProtKB">
        <authorList>
            <consortium name="RefSeq"/>
        </authorList>
    </citation>
    <scope>IDENTIFICATION</scope>
    <source>
        <tissue evidence="2">Skeletal muscle</tissue>
    </source>
</reference>
<feature type="non-terminal residue" evidence="2">
    <location>
        <position position="157"/>
    </location>
</feature>
<gene>
    <name evidence="2" type="primary">LOC106542171</name>
</gene>
<dbReference type="GO" id="GO:0008017">
    <property type="term" value="F:microtubule binding"/>
    <property type="evidence" value="ECO:0007669"/>
    <property type="project" value="TreeGrafter"/>
</dbReference>
<name>A0A6I9XHF2_9SAUR</name>
<dbReference type="GO" id="GO:0042060">
    <property type="term" value="P:wound healing"/>
    <property type="evidence" value="ECO:0007669"/>
    <property type="project" value="TreeGrafter"/>
</dbReference>
<evidence type="ECO:0000313" key="2">
    <source>
        <dbReference type="RefSeq" id="XP_013913297.1"/>
    </source>
</evidence>
<protein>
    <submittedName>
        <fullName evidence="2">Dystonin-like</fullName>
    </submittedName>
</protein>
<dbReference type="InterPro" id="IPR043197">
    <property type="entry name" value="Plakin"/>
</dbReference>
<dbReference type="KEGG" id="tsr:106542171"/>
<dbReference type="GO" id="GO:0031581">
    <property type="term" value="P:hemidesmosome assembly"/>
    <property type="evidence" value="ECO:0007669"/>
    <property type="project" value="TreeGrafter"/>
</dbReference>
<accession>A0A6I9XHF2</accession>
<dbReference type="GO" id="GO:0030056">
    <property type="term" value="C:hemidesmosome"/>
    <property type="evidence" value="ECO:0007669"/>
    <property type="project" value="TreeGrafter"/>
</dbReference>
<proteinExistence type="predicted"/>
<dbReference type="GO" id="GO:0005925">
    <property type="term" value="C:focal adhesion"/>
    <property type="evidence" value="ECO:0007669"/>
    <property type="project" value="TreeGrafter"/>
</dbReference>
<dbReference type="GO" id="GO:0005882">
    <property type="term" value="C:intermediate filament"/>
    <property type="evidence" value="ECO:0007669"/>
    <property type="project" value="TreeGrafter"/>
</dbReference>
<evidence type="ECO:0000313" key="1">
    <source>
        <dbReference type="Proteomes" id="UP000504617"/>
    </source>
</evidence>
<dbReference type="Gene3D" id="1.20.58.60">
    <property type="match status" value="1"/>
</dbReference>
<keyword evidence="1" id="KW-1185">Reference proteome</keyword>